<dbReference type="EMBL" id="JBHPBY010000493">
    <property type="protein sequence ID" value="MFC1853408.1"/>
    <property type="molecule type" value="Genomic_DNA"/>
</dbReference>
<dbReference type="InterPro" id="IPR027417">
    <property type="entry name" value="P-loop_NTPase"/>
</dbReference>
<dbReference type="InterPro" id="IPR011009">
    <property type="entry name" value="Kinase-like_dom_sf"/>
</dbReference>
<keyword evidence="9" id="KW-1185">Reference proteome</keyword>
<dbReference type="PROSITE" id="PS00107">
    <property type="entry name" value="PROTEIN_KINASE_ATP"/>
    <property type="match status" value="1"/>
</dbReference>
<dbReference type="PANTHER" id="PTHR43289:SF30">
    <property type="entry name" value="NON-SPECIFIC SERINE_THREONINE PROTEIN KINASE"/>
    <property type="match status" value="1"/>
</dbReference>
<evidence type="ECO:0000256" key="6">
    <source>
        <dbReference type="SAM" id="MobiDB-lite"/>
    </source>
</evidence>
<evidence type="ECO:0000256" key="2">
    <source>
        <dbReference type="ARBA" id="ARBA00022741"/>
    </source>
</evidence>
<dbReference type="SMART" id="SM00220">
    <property type="entry name" value="S_TKc"/>
    <property type="match status" value="1"/>
</dbReference>
<dbReference type="InterPro" id="IPR041664">
    <property type="entry name" value="AAA_16"/>
</dbReference>
<dbReference type="SUPFAM" id="SSF52540">
    <property type="entry name" value="P-loop containing nucleoside triphosphate hydrolases"/>
    <property type="match status" value="1"/>
</dbReference>
<feature type="non-terminal residue" evidence="8">
    <location>
        <position position="509"/>
    </location>
</feature>
<dbReference type="Pfam" id="PF13191">
    <property type="entry name" value="AAA_16"/>
    <property type="match status" value="1"/>
</dbReference>
<dbReference type="InterPro" id="IPR000719">
    <property type="entry name" value="Prot_kinase_dom"/>
</dbReference>
<proteinExistence type="predicted"/>
<feature type="binding site" evidence="5">
    <location>
        <position position="42"/>
    </location>
    <ligand>
        <name>ATP</name>
        <dbReference type="ChEBI" id="CHEBI:30616"/>
    </ligand>
</feature>
<protein>
    <submittedName>
        <fullName evidence="8">Protein kinase</fullName>
    </submittedName>
</protein>
<dbReference type="Pfam" id="PF00069">
    <property type="entry name" value="Pkinase"/>
    <property type="match status" value="2"/>
</dbReference>
<keyword evidence="3 8" id="KW-0418">Kinase</keyword>
<dbReference type="GO" id="GO:0016301">
    <property type="term" value="F:kinase activity"/>
    <property type="evidence" value="ECO:0007669"/>
    <property type="project" value="UniProtKB-KW"/>
</dbReference>
<dbReference type="Gene3D" id="3.40.50.300">
    <property type="entry name" value="P-loop containing nucleotide triphosphate hydrolases"/>
    <property type="match status" value="1"/>
</dbReference>
<gene>
    <name evidence="8" type="ORF">ACFL27_24695</name>
</gene>
<reference evidence="8 9" key="1">
    <citation type="submission" date="2024-09" db="EMBL/GenBank/DDBJ databases">
        <title>Laminarin stimulates single cell rates of sulfate reduction while oxygen inhibits transcriptomic activity in coastal marine sediment.</title>
        <authorList>
            <person name="Lindsay M."/>
            <person name="Orcutt B."/>
            <person name="Emerson D."/>
            <person name="Stepanauskas R."/>
            <person name="D'Angelo T."/>
        </authorList>
    </citation>
    <scope>NUCLEOTIDE SEQUENCE [LARGE SCALE GENOMIC DNA]</scope>
    <source>
        <strain evidence="8">SAG AM-311-K15</strain>
    </source>
</reference>
<accession>A0ABV6Z4Z1</accession>
<dbReference type="PROSITE" id="PS00108">
    <property type="entry name" value="PROTEIN_KINASE_ST"/>
    <property type="match status" value="1"/>
</dbReference>
<evidence type="ECO:0000256" key="5">
    <source>
        <dbReference type="PROSITE-ProRule" id="PRU10141"/>
    </source>
</evidence>
<dbReference type="Proteomes" id="UP001594351">
    <property type="component" value="Unassembled WGS sequence"/>
</dbReference>
<feature type="domain" description="Protein kinase" evidence="7">
    <location>
        <begin position="13"/>
        <end position="349"/>
    </location>
</feature>
<organism evidence="8 9">
    <name type="scientific">candidate division CSSED10-310 bacterium</name>
    <dbReference type="NCBI Taxonomy" id="2855610"/>
    <lineage>
        <taxon>Bacteria</taxon>
        <taxon>Bacteria division CSSED10-310</taxon>
    </lineage>
</organism>
<feature type="region of interest" description="Disordered" evidence="6">
    <location>
        <begin position="144"/>
        <end position="173"/>
    </location>
</feature>
<keyword evidence="2 5" id="KW-0547">Nucleotide-binding</keyword>
<evidence type="ECO:0000313" key="8">
    <source>
        <dbReference type="EMBL" id="MFC1853408.1"/>
    </source>
</evidence>
<dbReference type="Gene3D" id="1.10.510.10">
    <property type="entry name" value="Transferase(Phosphotransferase) domain 1"/>
    <property type="match status" value="2"/>
</dbReference>
<dbReference type="SUPFAM" id="SSF56112">
    <property type="entry name" value="Protein kinase-like (PK-like)"/>
    <property type="match status" value="1"/>
</dbReference>
<evidence type="ECO:0000259" key="7">
    <source>
        <dbReference type="PROSITE" id="PS50011"/>
    </source>
</evidence>
<dbReference type="CDD" id="cd14014">
    <property type="entry name" value="STKc_PknB_like"/>
    <property type="match status" value="1"/>
</dbReference>
<dbReference type="InterPro" id="IPR017441">
    <property type="entry name" value="Protein_kinase_ATP_BS"/>
</dbReference>
<evidence type="ECO:0000256" key="4">
    <source>
        <dbReference type="ARBA" id="ARBA00022840"/>
    </source>
</evidence>
<evidence type="ECO:0000256" key="3">
    <source>
        <dbReference type="ARBA" id="ARBA00022777"/>
    </source>
</evidence>
<sequence length="509" mass="56530">MPLNKQSESIGPYRIVQPLGQGGMGVVYRAEHRQTGQIAALKTVRVVHHNVIQSIRREIRALARMDHPGIVRIFEEGVERGYPWYAMELLEGLPLRRYIRKPLQIPDSSLHEAQTQDVIQEKRISEQKPQESFSGTWWTQNLSRVENKKETARPSAEPGSRASIPGKTSKRKVSQGVIQQQSLLLILTLIQRLCSPLAYLHGEGIVHRDLKPDNVLVKPDGTPVLVDFGLVTEFGGKASRETLSIEGFSLGTASYMAPEQIRGEYVDPRADLYALGCMLYELLSGQTPFRGGSIPEIMYAHLKQKPASLSSLIINIPPQLDKLVQALLAKDPQDRLGYADDVSAVLTELGAENGIAVHGPKPRSYLYRSGLVDREEYLGQLHRFLIELNNGHGALVLLGGESGVGKTRLVMEFAREIIDQDYSVLSGECLERSPQPLALFRKALQTIADRCRIKGSQETDRLLGPHGPVLAQFEPALSGLPGQDQFSSPLRLPSRDARHRLFNSLFATL</sequence>
<keyword evidence="1" id="KW-0808">Transferase</keyword>
<keyword evidence="4 5" id="KW-0067">ATP-binding</keyword>
<name>A0ABV6Z4Z1_UNCC1</name>
<dbReference type="PANTHER" id="PTHR43289">
    <property type="entry name" value="MITOGEN-ACTIVATED PROTEIN KINASE KINASE KINASE 20-RELATED"/>
    <property type="match status" value="1"/>
</dbReference>
<evidence type="ECO:0000313" key="9">
    <source>
        <dbReference type="Proteomes" id="UP001594351"/>
    </source>
</evidence>
<evidence type="ECO:0000256" key="1">
    <source>
        <dbReference type="ARBA" id="ARBA00022679"/>
    </source>
</evidence>
<dbReference type="PROSITE" id="PS50011">
    <property type="entry name" value="PROTEIN_KINASE_DOM"/>
    <property type="match status" value="1"/>
</dbReference>
<dbReference type="InterPro" id="IPR008271">
    <property type="entry name" value="Ser/Thr_kinase_AS"/>
</dbReference>
<comment type="caution">
    <text evidence="8">The sequence shown here is derived from an EMBL/GenBank/DDBJ whole genome shotgun (WGS) entry which is preliminary data.</text>
</comment>